<dbReference type="Proteomes" id="UP000252174">
    <property type="component" value="Unassembled WGS sequence"/>
</dbReference>
<dbReference type="PROSITE" id="PS51257">
    <property type="entry name" value="PROKAR_LIPOPROTEIN"/>
    <property type="match status" value="1"/>
</dbReference>
<proteinExistence type="predicted"/>
<dbReference type="EMBL" id="QPJU01000003">
    <property type="protein sequence ID" value="RCX10043.1"/>
    <property type="molecule type" value="Genomic_DNA"/>
</dbReference>
<keyword evidence="3" id="KW-1185">Reference proteome</keyword>
<dbReference type="InterPro" id="IPR025411">
    <property type="entry name" value="DUF4136"/>
</dbReference>
<organism evidence="2 3">
    <name type="scientific">Extensimonas vulgaris</name>
    <dbReference type="NCBI Taxonomy" id="1031594"/>
    <lineage>
        <taxon>Bacteria</taxon>
        <taxon>Pseudomonadati</taxon>
        <taxon>Pseudomonadota</taxon>
        <taxon>Betaproteobacteria</taxon>
        <taxon>Burkholderiales</taxon>
        <taxon>Comamonadaceae</taxon>
        <taxon>Extensimonas</taxon>
    </lineage>
</organism>
<reference evidence="2 3" key="1">
    <citation type="submission" date="2018-07" db="EMBL/GenBank/DDBJ databases">
        <title>Genomic Encyclopedia of Type Strains, Phase IV (KMG-IV): sequencing the most valuable type-strain genomes for metagenomic binning, comparative biology and taxonomic classification.</title>
        <authorList>
            <person name="Goeker M."/>
        </authorList>
    </citation>
    <scope>NUCLEOTIDE SEQUENCE [LARGE SCALE GENOMIC DNA]</scope>
    <source>
        <strain evidence="2 3">DSM 100911</strain>
    </source>
</reference>
<dbReference type="Pfam" id="PF13590">
    <property type="entry name" value="DUF4136"/>
    <property type="match status" value="1"/>
</dbReference>
<evidence type="ECO:0000313" key="3">
    <source>
        <dbReference type="Proteomes" id="UP000252174"/>
    </source>
</evidence>
<accession>A0A369ALQ3</accession>
<evidence type="ECO:0000259" key="1">
    <source>
        <dbReference type="Pfam" id="PF13590"/>
    </source>
</evidence>
<dbReference type="AlphaFoldDB" id="A0A369ALQ3"/>
<evidence type="ECO:0000313" key="2">
    <source>
        <dbReference type="EMBL" id="RCX10043.1"/>
    </source>
</evidence>
<dbReference type="RefSeq" id="WP_114482747.1">
    <property type="nucleotide sequence ID" value="NZ_QPJU01000003.1"/>
</dbReference>
<dbReference type="OrthoDB" id="8687009at2"/>
<gene>
    <name evidence="2" type="ORF">DFR45_10327</name>
</gene>
<protein>
    <recommendedName>
        <fullName evidence="1">DUF4136 domain-containing protein</fullName>
    </recommendedName>
</protein>
<comment type="caution">
    <text evidence="2">The sequence shown here is derived from an EMBL/GenBank/DDBJ whole genome shotgun (WGS) entry which is preliminary data.</text>
</comment>
<name>A0A369ALQ3_9BURK</name>
<sequence length="201" mass="22498">MRPLRSFFLLLCLGFIGLLLGGCASTRLVDSNVQAFSQLQALPVPATYRFERLPSQQAYSSQQEKIEAVARQALAKVGLIEDPRAPYFAAQVYARTDRLLSPDYYWYDPFWGGWGGWGAWGGHGFYGGLSMRFPPPTEYRREVGLILRELASGRVVYETHAQHDGVWSDDLPVFAAMFDAALQGFPNPPAGPRRVNVEIPR</sequence>
<feature type="domain" description="DUF4136" evidence="1">
    <location>
        <begin position="46"/>
        <end position="186"/>
    </location>
</feature>
<dbReference type="Gene3D" id="3.30.160.670">
    <property type="match status" value="1"/>
</dbReference>